<dbReference type="AlphaFoldDB" id="A0A8S4R5A1"/>
<sequence length="68" mass="8055">MSSSGRQLIEMMMMMILIHRPLRETVVADLQQDPKLATPHQRRHRGTRRATRQSHHSSRRLDIFHQGE</sequence>
<feature type="compositionally biased region" description="Basic residues" evidence="1">
    <location>
        <begin position="40"/>
        <end position="58"/>
    </location>
</feature>
<name>A0A8S4R5A1_9NEOP</name>
<dbReference type="EMBL" id="CAKXAJ010024807">
    <property type="protein sequence ID" value="CAH2230451.1"/>
    <property type="molecule type" value="Genomic_DNA"/>
</dbReference>
<evidence type="ECO:0000313" key="3">
    <source>
        <dbReference type="Proteomes" id="UP000838756"/>
    </source>
</evidence>
<accession>A0A8S4R5A1</accession>
<organism evidence="2 3">
    <name type="scientific">Pararge aegeria aegeria</name>
    <dbReference type="NCBI Taxonomy" id="348720"/>
    <lineage>
        <taxon>Eukaryota</taxon>
        <taxon>Metazoa</taxon>
        <taxon>Ecdysozoa</taxon>
        <taxon>Arthropoda</taxon>
        <taxon>Hexapoda</taxon>
        <taxon>Insecta</taxon>
        <taxon>Pterygota</taxon>
        <taxon>Neoptera</taxon>
        <taxon>Endopterygota</taxon>
        <taxon>Lepidoptera</taxon>
        <taxon>Glossata</taxon>
        <taxon>Ditrysia</taxon>
        <taxon>Papilionoidea</taxon>
        <taxon>Nymphalidae</taxon>
        <taxon>Satyrinae</taxon>
        <taxon>Satyrini</taxon>
        <taxon>Parargina</taxon>
        <taxon>Pararge</taxon>
    </lineage>
</organism>
<keyword evidence="3" id="KW-1185">Reference proteome</keyword>
<gene>
    <name evidence="2" type="primary">jg1953</name>
    <name evidence="2" type="ORF">PAEG_LOCUS9665</name>
</gene>
<protein>
    <submittedName>
        <fullName evidence="2">Jg1953 protein</fullName>
    </submittedName>
</protein>
<feature type="compositionally biased region" description="Basic and acidic residues" evidence="1">
    <location>
        <begin position="59"/>
        <end position="68"/>
    </location>
</feature>
<proteinExistence type="predicted"/>
<evidence type="ECO:0000313" key="2">
    <source>
        <dbReference type="EMBL" id="CAH2230451.1"/>
    </source>
</evidence>
<evidence type="ECO:0000256" key="1">
    <source>
        <dbReference type="SAM" id="MobiDB-lite"/>
    </source>
</evidence>
<reference evidence="2" key="1">
    <citation type="submission" date="2022-03" db="EMBL/GenBank/DDBJ databases">
        <authorList>
            <person name="Lindestad O."/>
        </authorList>
    </citation>
    <scope>NUCLEOTIDE SEQUENCE</scope>
</reference>
<comment type="caution">
    <text evidence="2">The sequence shown here is derived from an EMBL/GenBank/DDBJ whole genome shotgun (WGS) entry which is preliminary data.</text>
</comment>
<dbReference type="Proteomes" id="UP000838756">
    <property type="component" value="Unassembled WGS sequence"/>
</dbReference>
<feature type="region of interest" description="Disordered" evidence="1">
    <location>
        <begin position="29"/>
        <end position="68"/>
    </location>
</feature>